<dbReference type="GO" id="GO:0004150">
    <property type="term" value="F:dihydroneopterin aldolase activity"/>
    <property type="evidence" value="ECO:0007669"/>
    <property type="project" value="UniProtKB-UniRule"/>
</dbReference>
<keyword evidence="4 6" id="KW-0289">Folate biosynthesis</keyword>
<organism evidence="8 9">
    <name type="scientific">Dichelobacter nodosus (strain VCS1703A)</name>
    <dbReference type="NCBI Taxonomy" id="246195"/>
    <lineage>
        <taxon>Bacteria</taxon>
        <taxon>Pseudomonadati</taxon>
        <taxon>Pseudomonadota</taxon>
        <taxon>Gammaproteobacteria</taxon>
        <taxon>Cardiobacteriales</taxon>
        <taxon>Cardiobacteriaceae</taxon>
        <taxon>Dichelobacter</taxon>
    </lineage>
</organism>
<reference evidence="8 9" key="1">
    <citation type="journal article" date="2007" name="Nat. Biotechnol.">
        <title>Genome sequence and identification of candidate vaccine antigens from the animal pathogen Dichelobacter nodosus.</title>
        <authorList>
            <person name="Myers G.S."/>
            <person name="Parker D."/>
            <person name="Al-Hasani K."/>
            <person name="Kennan R.M."/>
            <person name="Seemann T."/>
            <person name="Ren Q."/>
            <person name="Badger J.H."/>
            <person name="Selengut J.D."/>
            <person name="Deboy R.T."/>
            <person name="Tettelin H."/>
            <person name="Boyce J.D."/>
            <person name="McCarl V.P."/>
            <person name="Han X."/>
            <person name="Nelson W.C."/>
            <person name="Madupu R."/>
            <person name="Mohamoud Y."/>
            <person name="Holley T."/>
            <person name="Fedorova N."/>
            <person name="Khouri H."/>
            <person name="Bottomley S.P."/>
            <person name="Whittington R.J."/>
            <person name="Adler B."/>
            <person name="Songer J.G."/>
            <person name="Rood J.I."/>
            <person name="Paulsen I.T."/>
        </authorList>
    </citation>
    <scope>NUCLEOTIDE SEQUENCE [LARGE SCALE GENOMIC DNA]</scope>
    <source>
        <strain evidence="8 9">VCS1703A</strain>
    </source>
</reference>
<evidence type="ECO:0000256" key="5">
    <source>
        <dbReference type="ARBA" id="ARBA00023239"/>
    </source>
</evidence>
<dbReference type="PANTHER" id="PTHR42844:SF1">
    <property type="entry name" value="DIHYDRONEOPTERIN ALDOLASE 1-RELATED"/>
    <property type="match status" value="1"/>
</dbReference>
<dbReference type="NCBIfam" id="TIGR00526">
    <property type="entry name" value="folB_dom"/>
    <property type="match status" value="1"/>
</dbReference>
<accession>A5EXR2</accession>
<dbReference type="AlphaFoldDB" id="A5EXR2"/>
<dbReference type="SMART" id="SM00905">
    <property type="entry name" value="FolB"/>
    <property type="match status" value="1"/>
</dbReference>
<evidence type="ECO:0000256" key="3">
    <source>
        <dbReference type="ARBA" id="ARBA00005708"/>
    </source>
</evidence>
<dbReference type="OrthoDB" id="9810587at2"/>
<dbReference type="GO" id="GO:0005737">
    <property type="term" value="C:cytoplasm"/>
    <property type="evidence" value="ECO:0007669"/>
    <property type="project" value="TreeGrafter"/>
</dbReference>
<comment type="function">
    <text evidence="6">Catalyzes the conversion of 7,8-dihydroneopterin to 6-hydroxymethyl-7,8-dihydropterin.</text>
</comment>
<proteinExistence type="inferred from homology"/>
<evidence type="ECO:0000256" key="6">
    <source>
        <dbReference type="RuleBase" id="RU362079"/>
    </source>
</evidence>
<dbReference type="NCBIfam" id="TIGR00525">
    <property type="entry name" value="folB"/>
    <property type="match status" value="1"/>
</dbReference>
<dbReference type="STRING" id="246195.DNO_1076"/>
<dbReference type="GO" id="GO:0046656">
    <property type="term" value="P:folic acid biosynthetic process"/>
    <property type="evidence" value="ECO:0007669"/>
    <property type="project" value="UniProtKB-UniRule"/>
</dbReference>
<dbReference type="eggNOG" id="COG1539">
    <property type="taxonomic scope" value="Bacteria"/>
</dbReference>
<dbReference type="Proteomes" id="UP000000248">
    <property type="component" value="Chromosome"/>
</dbReference>
<evidence type="ECO:0000313" key="9">
    <source>
        <dbReference type="Proteomes" id="UP000000248"/>
    </source>
</evidence>
<gene>
    <name evidence="8" type="primary">folB</name>
    <name evidence="8" type="ordered locus">DNO_1076</name>
</gene>
<dbReference type="Gene3D" id="3.30.1130.10">
    <property type="match status" value="1"/>
</dbReference>
<dbReference type="InterPro" id="IPR006156">
    <property type="entry name" value="Dihydroneopterin_aldolase"/>
</dbReference>
<evidence type="ECO:0000313" key="8">
    <source>
        <dbReference type="EMBL" id="ABQ13331.1"/>
    </source>
</evidence>
<dbReference type="HOGENOM" id="CLU_112632_0_2_6"/>
<comment type="pathway">
    <text evidence="2 6">Cofactor biosynthesis; tetrahydrofolate biosynthesis; 2-amino-4-hydroxy-6-hydroxymethyl-7,8-dihydropteridine diphosphate from 7,8-dihydroneopterin triphosphate: step 3/4.</text>
</comment>
<dbReference type="Pfam" id="PF02152">
    <property type="entry name" value="FolB"/>
    <property type="match status" value="1"/>
</dbReference>
<dbReference type="InterPro" id="IPR006157">
    <property type="entry name" value="FolB_dom"/>
</dbReference>
<evidence type="ECO:0000256" key="4">
    <source>
        <dbReference type="ARBA" id="ARBA00022909"/>
    </source>
</evidence>
<dbReference type="GO" id="GO:0046654">
    <property type="term" value="P:tetrahydrofolate biosynthetic process"/>
    <property type="evidence" value="ECO:0007669"/>
    <property type="project" value="UniProtKB-UniRule"/>
</dbReference>
<dbReference type="EC" id="4.1.2.25" evidence="6"/>
<evidence type="ECO:0000259" key="7">
    <source>
        <dbReference type="SMART" id="SM00905"/>
    </source>
</evidence>
<dbReference type="PANTHER" id="PTHR42844">
    <property type="entry name" value="DIHYDRONEOPTERIN ALDOLASE 1-RELATED"/>
    <property type="match status" value="1"/>
</dbReference>
<evidence type="ECO:0000256" key="1">
    <source>
        <dbReference type="ARBA" id="ARBA00001353"/>
    </source>
</evidence>
<name>A5EXR2_DICNV</name>
<dbReference type="CDD" id="cd00534">
    <property type="entry name" value="DHNA_DHNTPE"/>
    <property type="match status" value="1"/>
</dbReference>
<sequence>MHDTIFLNRQKVLTLIGVLPHERLEKQTLIVSLSLETDFTAAIATDNLCDTVNYAALAELVETFAAESQFQLIETFAGKLIELIWARFDCVNAVTVTIEKPNALKQTPMVGLVMRRAR</sequence>
<protein>
    <recommendedName>
        <fullName evidence="6">7,8-dihydroneopterin aldolase</fullName>
        <ecNumber evidence="6">4.1.2.25</ecNumber>
    </recommendedName>
</protein>
<keyword evidence="5 6" id="KW-0456">Lyase</keyword>
<dbReference type="KEGG" id="dno:DNO_1076"/>
<dbReference type="UniPathway" id="UPA00077">
    <property type="reaction ID" value="UER00154"/>
</dbReference>
<dbReference type="SUPFAM" id="SSF55620">
    <property type="entry name" value="Tetrahydrobiopterin biosynthesis enzymes-like"/>
    <property type="match status" value="1"/>
</dbReference>
<dbReference type="InterPro" id="IPR043133">
    <property type="entry name" value="GTP-CH-I_C/QueF"/>
</dbReference>
<evidence type="ECO:0000256" key="2">
    <source>
        <dbReference type="ARBA" id="ARBA00005013"/>
    </source>
</evidence>
<comment type="catalytic activity">
    <reaction evidence="1 6">
        <text>7,8-dihydroneopterin = 6-hydroxymethyl-7,8-dihydropterin + glycolaldehyde</text>
        <dbReference type="Rhea" id="RHEA:10540"/>
        <dbReference type="ChEBI" id="CHEBI:17001"/>
        <dbReference type="ChEBI" id="CHEBI:17071"/>
        <dbReference type="ChEBI" id="CHEBI:44841"/>
        <dbReference type="EC" id="4.1.2.25"/>
    </reaction>
</comment>
<comment type="similarity">
    <text evidence="3 6">Belongs to the DHNA family.</text>
</comment>
<dbReference type="EMBL" id="CP000513">
    <property type="protein sequence ID" value="ABQ13331.1"/>
    <property type="molecule type" value="Genomic_DNA"/>
</dbReference>
<dbReference type="RefSeq" id="WP_012031383.1">
    <property type="nucleotide sequence ID" value="NC_009446.1"/>
</dbReference>
<feature type="domain" description="Dihydroneopterin aldolase/epimerase" evidence="7">
    <location>
        <begin position="5"/>
        <end position="116"/>
    </location>
</feature>
<keyword evidence="9" id="KW-1185">Reference proteome</keyword>